<evidence type="ECO:0008006" key="3">
    <source>
        <dbReference type="Google" id="ProtNLM"/>
    </source>
</evidence>
<dbReference type="KEGG" id="rhi:NGR_c16570"/>
<reference evidence="1 2" key="1">
    <citation type="journal article" date="2009" name="Appl. Environ. Microbiol.">
        <title>Rhizobium sp. strain NGR234 possesses a remarkable number of secretion systems.</title>
        <authorList>
            <person name="Schmeisser C."/>
            <person name="Liesegang H."/>
            <person name="Krysciak D."/>
            <person name="Bakkou N."/>
            <person name="Le Quere A."/>
            <person name="Wollherr A."/>
            <person name="Heinemeyer I."/>
            <person name="Morgenstern B."/>
            <person name="Pommerening-Roeser A."/>
            <person name="Flores M."/>
            <person name="Palacios R."/>
            <person name="Brenner S."/>
            <person name="Gottschalk G."/>
            <person name="Schmitz R.A."/>
            <person name="Broughton W.J."/>
            <person name="Perret X."/>
            <person name="Strittmatter A.W."/>
            <person name="Streit W.R."/>
        </authorList>
    </citation>
    <scope>NUCLEOTIDE SEQUENCE [LARGE SCALE GENOMIC DNA]</scope>
    <source>
        <strain evidence="2">NBRC 101917 / NGR234</strain>
    </source>
</reference>
<dbReference type="STRING" id="394.NGR_c16570"/>
<accession>C3MDA3</accession>
<evidence type="ECO:0000313" key="1">
    <source>
        <dbReference type="EMBL" id="ACP25422.1"/>
    </source>
</evidence>
<evidence type="ECO:0000313" key="2">
    <source>
        <dbReference type="Proteomes" id="UP000001054"/>
    </source>
</evidence>
<dbReference type="EMBL" id="CP001389">
    <property type="protein sequence ID" value="ACP25422.1"/>
    <property type="molecule type" value="Genomic_DNA"/>
</dbReference>
<gene>
    <name evidence="1" type="ordered locus">NGR_c16570</name>
</gene>
<dbReference type="PATRIC" id="fig|394.7.peg.4475"/>
<proteinExistence type="predicted"/>
<dbReference type="eggNOG" id="ENOG502ZE6Z">
    <property type="taxonomic scope" value="Bacteria"/>
</dbReference>
<dbReference type="SUPFAM" id="SSF53474">
    <property type="entry name" value="alpha/beta-Hydrolases"/>
    <property type="match status" value="1"/>
</dbReference>
<dbReference type="AlphaFoldDB" id="C3MDA3"/>
<protein>
    <recommendedName>
        <fullName evidence="3">Alpha/beta hydrolase</fullName>
    </recommendedName>
</protein>
<dbReference type="RefSeq" id="WP_012708191.1">
    <property type="nucleotide sequence ID" value="NC_012587.1"/>
</dbReference>
<dbReference type="Gene3D" id="3.40.50.1820">
    <property type="entry name" value="alpha/beta hydrolase"/>
    <property type="match status" value="1"/>
</dbReference>
<dbReference type="Proteomes" id="UP000001054">
    <property type="component" value="Chromosome"/>
</dbReference>
<dbReference type="HOGENOM" id="CLU_1554245_0_0_5"/>
<name>C3MDA3_SINFN</name>
<organism evidence="1 2">
    <name type="scientific">Sinorhizobium fredii (strain NBRC 101917 / NGR234)</name>
    <dbReference type="NCBI Taxonomy" id="394"/>
    <lineage>
        <taxon>Bacteria</taxon>
        <taxon>Pseudomonadati</taxon>
        <taxon>Pseudomonadota</taxon>
        <taxon>Alphaproteobacteria</taxon>
        <taxon>Hyphomicrobiales</taxon>
        <taxon>Rhizobiaceae</taxon>
        <taxon>Sinorhizobium/Ensifer group</taxon>
        <taxon>Sinorhizobium</taxon>
    </lineage>
</organism>
<dbReference type="OrthoDB" id="7867995at2"/>
<dbReference type="InterPro" id="IPR029058">
    <property type="entry name" value="AB_hydrolase_fold"/>
</dbReference>
<sequence length="174" mass="18882">MRLLIVTDIHGRPSAHCLSRCLPGVQQSVARTVSLCDLLGVNHTGERLHRKLVEKDGFIRAAERLVGLAEFADVALGYSAGGTVLWHSVLHGLTVDRLICISSTRLREVKASTMPKPALVVFGENDPNRPPDCWATGSAVRSYTVPDAGHDFYATEGPARRLCLARVAGFLNLL</sequence>
<keyword evidence="2" id="KW-1185">Reference proteome</keyword>